<feature type="compositionally biased region" description="Acidic residues" evidence="1">
    <location>
        <begin position="15"/>
        <end position="35"/>
    </location>
</feature>
<dbReference type="GeneID" id="20647661"/>
<name>G5A3Q9_PHYSP</name>
<reference evidence="2 3" key="1">
    <citation type="journal article" date="2006" name="Science">
        <title>Phytophthora genome sequences uncover evolutionary origins and mechanisms of pathogenesis.</title>
        <authorList>
            <person name="Tyler B.M."/>
            <person name="Tripathy S."/>
            <person name="Zhang X."/>
            <person name="Dehal P."/>
            <person name="Jiang R.H."/>
            <person name="Aerts A."/>
            <person name="Arredondo F.D."/>
            <person name="Baxter L."/>
            <person name="Bensasson D."/>
            <person name="Beynon J.L."/>
            <person name="Chapman J."/>
            <person name="Damasceno C.M."/>
            <person name="Dorrance A.E."/>
            <person name="Dou D."/>
            <person name="Dickerman A.W."/>
            <person name="Dubchak I.L."/>
            <person name="Garbelotto M."/>
            <person name="Gijzen M."/>
            <person name="Gordon S.G."/>
            <person name="Govers F."/>
            <person name="Grunwald N.J."/>
            <person name="Huang W."/>
            <person name="Ivors K.L."/>
            <person name="Jones R.W."/>
            <person name="Kamoun S."/>
            <person name="Krampis K."/>
            <person name="Lamour K.H."/>
            <person name="Lee M.K."/>
            <person name="McDonald W.H."/>
            <person name="Medina M."/>
            <person name="Meijer H.J."/>
            <person name="Nordberg E.K."/>
            <person name="Maclean D.J."/>
            <person name="Ospina-Giraldo M.D."/>
            <person name="Morris P.F."/>
            <person name="Phuntumart V."/>
            <person name="Putnam N.H."/>
            <person name="Rash S."/>
            <person name="Rose J.K."/>
            <person name="Sakihama Y."/>
            <person name="Salamov A.A."/>
            <person name="Savidor A."/>
            <person name="Scheuring C.F."/>
            <person name="Smith B.M."/>
            <person name="Sobral B.W."/>
            <person name="Terry A."/>
            <person name="Torto-Alalibo T.A."/>
            <person name="Win J."/>
            <person name="Xu Z."/>
            <person name="Zhang H."/>
            <person name="Grigoriev I.V."/>
            <person name="Rokhsar D.S."/>
            <person name="Boore J.L."/>
        </authorList>
    </citation>
    <scope>NUCLEOTIDE SEQUENCE [LARGE SCALE GENOMIC DNA]</scope>
    <source>
        <strain evidence="2 3">P6497</strain>
    </source>
</reference>
<dbReference type="Proteomes" id="UP000002640">
    <property type="component" value="Unassembled WGS sequence"/>
</dbReference>
<proteinExistence type="predicted"/>
<gene>
    <name evidence="2" type="ORF">PHYSODRAFT_338890</name>
</gene>
<protein>
    <submittedName>
        <fullName evidence="2">Uncharacterized protein</fullName>
    </submittedName>
</protein>
<evidence type="ECO:0000256" key="1">
    <source>
        <dbReference type="SAM" id="MobiDB-lite"/>
    </source>
</evidence>
<keyword evidence="3" id="KW-1185">Reference proteome</keyword>
<dbReference type="KEGG" id="psoj:PHYSODRAFT_338890"/>
<feature type="region of interest" description="Disordered" evidence="1">
    <location>
        <begin position="1"/>
        <end position="35"/>
    </location>
</feature>
<accession>G5A3Q9</accession>
<dbReference type="EMBL" id="JH159159">
    <property type="protein sequence ID" value="EGZ10223.1"/>
    <property type="molecule type" value="Genomic_DNA"/>
</dbReference>
<evidence type="ECO:0000313" key="2">
    <source>
        <dbReference type="EMBL" id="EGZ10223.1"/>
    </source>
</evidence>
<dbReference type="RefSeq" id="XP_009535084.1">
    <property type="nucleotide sequence ID" value="XM_009536789.1"/>
</dbReference>
<organism evidence="2 3">
    <name type="scientific">Phytophthora sojae (strain P6497)</name>
    <name type="common">Soybean stem and root rot agent</name>
    <name type="synonym">Phytophthora megasperma f. sp. glycines</name>
    <dbReference type="NCBI Taxonomy" id="1094619"/>
    <lineage>
        <taxon>Eukaryota</taxon>
        <taxon>Sar</taxon>
        <taxon>Stramenopiles</taxon>
        <taxon>Oomycota</taxon>
        <taxon>Peronosporomycetes</taxon>
        <taxon>Peronosporales</taxon>
        <taxon>Peronosporaceae</taxon>
        <taxon>Phytophthora</taxon>
    </lineage>
</organism>
<dbReference type="AlphaFoldDB" id="G5A3Q9"/>
<dbReference type="InParanoid" id="G5A3Q9"/>
<sequence length="60" mass="6666">MITDATADEARTVQFDEEDAQDEGSGEDVEDEYEEKAELLGEVDELSLQIKPPLKGNVRP</sequence>
<evidence type="ECO:0000313" key="3">
    <source>
        <dbReference type="Proteomes" id="UP000002640"/>
    </source>
</evidence>